<evidence type="ECO:0000256" key="1">
    <source>
        <dbReference type="SAM" id="Phobius"/>
    </source>
</evidence>
<feature type="transmembrane region" description="Helical" evidence="1">
    <location>
        <begin position="129"/>
        <end position="146"/>
    </location>
</feature>
<dbReference type="GO" id="GO:0016787">
    <property type="term" value="F:hydrolase activity"/>
    <property type="evidence" value="ECO:0007669"/>
    <property type="project" value="UniProtKB-KW"/>
</dbReference>
<keyword evidence="3" id="KW-1185">Reference proteome</keyword>
<name>A0A3M8D050_9BACL</name>
<evidence type="ECO:0000313" key="3">
    <source>
        <dbReference type="Proteomes" id="UP000269573"/>
    </source>
</evidence>
<comment type="caution">
    <text evidence="2">The sequence shown here is derived from an EMBL/GenBank/DDBJ whole genome shotgun (WGS) entry which is preliminary data.</text>
</comment>
<protein>
    <submittedName>
        <fullName evidence="2">Metal-dependent hydrolase</fullName>
    </submittedName>
</protein>
<keyword evidence="1" id="KW-1133">Transmembrane helix</keyword>
<organism evidence="2 3">
    <name type="scientific">Brevibacillus nitrificans</name>
    <dbReference type="NCBI Taxonomy" id="651560"/>
    <lineage>
        <taxon>Bacteria</taxon>
        <taxon>Bacillati</taxon>
        <taxon>Bacillota</taxon>
        <taxon>Bacilli</taxon>
        <taxon>Bacillales</taxon>
        <taxon>Paenibacillaceae</taxon>
        <taxon>Brevibacillus</taxon>
    </lineage>
</organism>
<sequence>MTWKTHLVLGAIAGYYAYPSWKGVAMGAGMGLLPDIDQTRSKLGSMVRPLSYAMQKGMGHRTLTHSWVILLLPALLFGDTFLAKAALFGLLSHLISDAMVGRIQFLWPIRQGWIGIKLTKRLYRQMDRLVFYMAVAYLLYWGYNGGAERLVQTL</sequence>
<keyword evidence="1" id="KW-0812">Transmembrane</keyword>
<accession>A0A3M8D050</accession>
<evidence type="ECO:0000313" key="2">
    <source>
        <dbReference type="EMBL" id="RNB81402.1"/>
    </source>
</evidence>
<proteinExistence type="predicted"/>
<dbReference type="InterPro" id="IPR007404">
    <property type="entry name" value="YdjM-like"/>
</dbReference>
<dbReference type="AlphaFoldDB" id="A0A3M8D050"/>
<dbReference type="RefSeq" id="WP_122925666.1">
    <property type="nucleotide sequence ID" value="NZ_RHHU01000015.1"/>
</dbReference>
<keyword evidence="2" id="KW-0378">Hydrolase</keyword>
<keyword evidence="1" id="KW-0472">Membrane</keyword>
<gene>
    <name evidence="2" type="ORF">EDM59_22475</name>
</gene>
<dbReference type="Pfam" id="PF04307">
    <property type="entry name" value="YdjM"/>
    <property type="match status" value="1"/>
</dbReference>
<dbReference type="EMBL" id="RHHU01000015">
    <property type="protein sequence ID" value="RNB81402.1"/>
    <property type="molecule type" value="Genomic_DNA"/>
</dbReference>
<dbReference type="Proteomes" id="UP000269573">
    <property type="component" value="Unassembled WGS sequence"/>
</dbReference>
<reference evidence="2 3" key="1">
    <citation type="submission" date="2018-10" db="EMBL/GenBank/DDBJ databases">
        <title>Phylogenomics of Brevibacillus.</title>
        <authorList>
            <person name="Dunlap C."/>
        </authorList>
    </citation>
    <scope>NUCLEOTIDE SEQUENCE [LARGE SCALE GENOMIC DNA]</scope>
    <source>
        <strain evidence="2 3">JCM 15774</strain>
    </source>
</reference>
<feature type="transmembrane region" description="Helical" evidence="1">
    <location>
        <begin position="63"/>
        <end position="82"/>
    </location>
</feature>